<sequence length="312" mass="34573">MKKNNFGFVSFPALFLLVMALFLSGCGNRYEAQMQAKYEIAKYDLTSLKSELEAKQLTNALLIKKYAYALSQQKPDFKDVVMLLEKESTAEGKAYGALKKRLSAVNLQPTSPEEADANLNELRLISRAAEPNEYNNMMADVVNTIASLSDGTLPVVNVPLAQQKTAQQSNALIGNPSYGNWNRGSDGRSFWEWYGMYSMFSHVMGGRSYYGGWSSQPHYSYYNNYGRNRWGSSRDVTRNYNLSKKSPSRYNKPSTATKQRYAKASSRSSSFAASKNSFGSKSSSSSSSRSSAYGSSSRSSSFSSSRSSFSGK</sequence>
<accession>A0A3B0WRG1</accession>
<reference evidence="2" key="1">
    <citation type="submission" date="2018-06" db="EMBL/GenBank/DDBJ databases">
        <authorList>
            <person name="Zhirakovskaya E."/>
        </authorList>
    </citation>
    <scope>NUCLEOTIDE SEQUENCE</scope>
</reference>
<feature type="compositionally biased region" description="Polar residues" evidence="1">
    <location>
        <begin position="241"/>
        <end position="258"/>
    </location>
</feature>
<feature type="region of interest" description="Disordered" evidence="1">
    <location>
        <begin position="241"/>
        <end position="312"/>
    </location>
</feature>
<dbReference type="PROSITE" id="PS51257">
    <property type="entry name" value="PROKAR_LIPOPROTEIN"/>
    <property type="match status" value="1"/>
</dbReference>
<evidence type="ECO:0008006" key="3">
    <source>
        <dbReference type="Google" id="ProtNLM"/>
    </source>
</evidence>
<organism evidence="2">
    <name type="scientific">hydrothermal vent metagenome</name>
    <dbReference type="NCBI Taxonomy" id="652676"/>
    <lineage>
        <taxon>unclassified sequences</taxon>
        <taxon>metagenomes</taxon>
        <taxon>ecological metagenomes</taxon>
    </lineage>
</organism>
<dbReference type="EMBL" id="UOFD01000037">
    <property type="protein sequence ID" value="VAW51849.1"/>
    <property type="molecule type" value="Genomic_DNA"/>
</dbReference>
<protein>
    <recommendedName>
        <fullName evidence="3">Lipoprotein</fullName>
    </recommendedName>
</protein>
<gene>
    <name evidence="2" type="ORF">MNBD_GAMMA06-2059</name>
</gene>
<evidence type="ECO:0000256" key="1">
    <source>
        <dbReference type="SAM" id="MobiDB-lite"/>
    </source>
</evidence>
<name>A0A3B0WRG1_9ZZZZ</name>
<dbReference type="AlphaFoldDB" id="A0A3B0WRG1"/>
<evidence type="ECO:0000313" key="2">
    <source>
        <dbReference type="EMBL" id="VAW51849.1"/>
    </source>
</evidence>
<proteinExistence type="predicted"/>
<feature type="compositionally biased region" description="Low complexity" evidence="1">
    <location>
        <begin position="263"/>
        <end position="312"/>
    </location>
</feature>